<evidence type="ECO:0000259" key="3">
    <source>
        <dbReference type="Pfam" id="PF05970"/>
    </source>
</evidence>
<dbReference type="GO" id="GO:0006281">
    <property type="term" value="P:DNA repair"/>
    <property type="evidence" value="ECO:0007669"/>
    <property type="project" value="InterPro"/>
</dbReference>
<protein>
    <submittedName>
        <fullName evidence="4">YD repeat-containing protein</fullName>
    </submittedName>
</protein>
<sequence>MIPTIDTTNTEFRNALDLIVRTRQSVFLTGKAGTGKSTFLKHLCEVVKKKYVVLAPTGIAAINANGSTIHSFFKLPFRPMLPDDPDLSLVNGRIFEFFKYKKDHKKLIQEVELIIIDEISMVRADMVDCIDRILRVYSNNMRTPFGGKQLVFVGDVFQLEPVVTSDSKDILNRFYPNPFFFSAKVFSEARLVPIEFTKIYRQSDQVFISILDKIRNGSVGAGELQALNTRYNPSFEPPESEMYITLATRRDNVDYINERRMAELPTPEFLSPGSIEGDFPESSLPTAKDLMLKEHAQVMFIRNDLQWPRRWVNGTLGTVSHIDEYDNVYVLLEDGREVLVDLETWRNYRYKYNEAEKKIEEEIIGTFTQLPLKAAWAITVHKSQGLTFSRVIVDFNGGVFAGGQAYVALSRCTSLEGMTLKKVINRSDVFVRPEILEFSRQFNNQQLIEKALKESDADYLYSQTVKLFDKGNFEECVDTFFKAIRARYDIEKPLSKRFLRKKLNIINELQQQNKLLIDKMLEQRKALHKYAEEYYLLGNECIVSYKDTRAGLANFKKALELDPVYVDAWVRMGVTYFDMKDFYQADICFNKAVELSPMLFKALYNRGKNRIAMEEYELAITDLSRASTIKPEHAFCHEYLAQAYSNIGSDEMAQKHLMIAREIRGIKDEEE</sequence>
<feature type="coiled-coil region" evidence="2">
    <location>
        <begin position="499"/>
        <end position="526"/>
    </location>
</feature>
<dbReference type="EMBL" id="FQUC01000015">
    <property type="protein sequence ID" value="SHG10871.1"/>
    <property type="molecule type" value="Genomic_DNA"/>
</dbReference>
<name>A0A1M5H4A1_9BACT</name>
<evidence type="ECO:0000313" key="5">
    <source>
        <dbReference type="Proteomes" id="UP000184480"/>
    </source>
</evidence>
<keyword evidence="2" id="KW-0175">Coiled coil</keyword>
<dbReference type="SUPFAM" id="SSF48452">
    <property type="entry name" value="TPR-like"/>
    <property type="match status" value="1"/>
</dbReference>
<dbReference type="SMART" id="SM00028">
    <property type="entry name" value="TPR"/>
    <property type="match status" value="4"/>
</dbReference>
<dbReference type="InterPro" id="IPR027417">
    <property type="entry name" value="P-loop_NTPase"/>
</dbReference>
<dbReference type="PROSITE" id="PS50005">
    <property type="entry name" value="TPR"/>
    <property type="match status" value="2"/>
</dbReference>
<evidence type="ECO:0000256" key="2">
    <source>
        <dbReference type="SAM" id="Coils"/>
    </source>
</evidence>
<dbReference type="GO" id="GO:0000723">
    <property type="term" value="P:telomere maintenance"/>
    <property type="evidence" value="ECO:0007669"/>
    <property type="project" value="InterPro"/>
</dbReference>
<dbReference type="Proteomes" id="UP000184480">
    <property type="component" value="Unassembled WGS sequence"/>
</dbReference>
<evidence type="ECO:0000256" key="1">
    <source>
        <dbReference type="PROSITE-ProRule" id="PRU00339"/>
    </source>
</evidence>
<dbReference type="Gene3D" id="3.40.50.300">
    <property type="entry name" value="P-loop containing nucleotide triphosphate hydrolases"/>
    <property type="match status" value="2"/>
</dbReference>
<feature type="domain" description="DNA helicase Pif1-like DEAD-box helicase" evidence="3">
    <location>
        <begin position="19"/>
        <end position="219"/>
    </location>
</feature>
<dbReference type="RefSeq" id="WP_070808621.1">
    <property type="nucleotide sequence ID" value="NZ_BBXL01000020.1"/>
</dbReference>
<evidence type="ECO:0000313" key="4">
    <source>
        <dbReference type="EMBL" id="SHG10871.1"/>
    </source>
</evidence>
<proteinExistence type="predicted"/>
<feature type="repeat" description="TPR" evidence="1">
    <location>
        <begin position="566"/>
        <end position="599"/>
    </location>
</feature>
<dbReference type="InterPro" id="IPR051055">
    <property type="entry name" value="PIF1_helicase"/>
</dbReference>
<dbReference type="Pfam" id="PF05970">
    <property type="entry name" value="PIF1"/>
    <property type="match status" value="1"/>
</dbReference>
<dbReference type="AlphaFoldDB" id="A0A1M5H4A1"/>
<feature type="repeat" description="TPR" evidence="1">
    <location>
        <begin position="600"/>
        <end position="633"/>
    </location>
</feature>
<keyword evidence="1" id="KW-0802">TPR repeat</keyword>
<organism evidence="4 5">
    <name type="scientific">Dysgonomonas macrotermitis</name>
    <dbReference type="NCBI Taxonomy" id="1346286"/>
    <lineage>
        <taxon>Bacteria</taxon>
        <taxon>Pseudomonadati</taxon>
        <taxon>Bacteroidota</taxon>
        <taxon>Bacteroidia</taxon>
        <taxon>Bacteroidales</taxon>
        <taxon>Dysgonomonadaceae</taxon>
        <taxon>Dysgonomonas</taxon>
    </lineage>
</organism>
<keyword evidence="5" id="KW-1185">Reference proteome</keyword>
<dbReference type="Pfam" id="PF13181">
    <property type="entry name" value="TPR_8"/>
    <property type="match status" value="1"/>
</dbReference>
<dbReference type="STRING" id="1346286.SAMN05444362_11585"/>
<reference evidence="5" key="1">
    <citation type="submission" date="2016-11" db="EMBL/GenBank/DDBJ databases">
        <authorList>
            <person name="Varghese N."/>
            <person name="Submissions S."/>
        </authorList>
    </citation>
    <scope>NUCLEOTIDE SEQUENCE [LARGE SCALE GENOMIC DNA]</scope>
    <source>
        <strain evidence="5">DSM 27370</strain>
    </source>
</reference>
<dbReference type="InterPro" id="IPR019734">
    <property type="entry name" value="TPR_rpt"/>
</dbReference>
<dbReference type="CDD" id="cd18809">
    <property type="entry name" value="SF1_C_RecD"/>
    <property type="match status" value="1"/>
</dbReference>
<dbReference type="InterPro" id="IPR010285">
    <property type="entry name" value="DNA_helicase_pif1-like_DEAD"/>
</dbReference>
<dbReference type="FunFam" id="3.40.50.300:FF:001498">
    <property type="entry name" value="ATP-dependent DNA helicase"/>
    <property type="match status" value="1"/>
</dbReference>
<dbReference type="Gene3D" id="1.25.40.10">
    <property type="entry name" value="Tetratricopeptide repeat domain"/>
    <property type="match status" value="1"/>
</dbReference>
<gene>
    <name evidence="4" type="ORF">SAMN05444362_11585</name>
</gene>
<dbReference type="PANTHER" id="PTHR47642">
    <property type="entry name" value="ATP-DEPENDENT DNA HELICASE"/>
    <property type="match status" value="1"/>
</dbReference>
<dbReference type="GO" id="GO:0003678">
    <property type="term" value="F:DNA helicase activity"/>
    <property type="evidence" value="ECO:0007669"/>
    <property type="project" value="InterPro"/>
</dbReference>
<dbReference type="SUPFAM" id="SSF52540">
    <property type="entry name" value="P-loop containing nucleoside triphosphate hydrolases"/>
    <property type="match status" value="2"/>
</dbReference>
<accession>A0A1M5H4A1</accession>
<dbReference type="OrthoDB" id="9763659at2"/>
<dbReference type="InterPro" id="IPR011990">
    <property type="entry name" value="TPR-like_helical_dom_sf"/>
</dbReference>